<evidence type="ECO:0000256" key="5">
    <source>
        <dbReference type="PROSITE-ProRule" id="PRU00042"/>
    </source>
</evidence>
<dbReference type="PROSITE" id="PS50157">
    <property type="entry name" value="ZINC_FINGER_C2H2_2"/>
    <property type="match status" value="2"/>
</dbReference>
<dbReference type="SMART" id="SM00355">
    <property type="entry name" value="ZnF_C2H2"/>
    <property type="match status" value="4"/>
</dbReference>
<feature type="compositionally biased region" description="Polar residues" evidence="6">
    <location>
        <begin position="282"/>
        <end position="292"/>
    </location>
</feature>
<keyword evidence="1" id="KW-0479">Metal-binding</keyword>
<gene>
    <name evidence="8" type="ORF">FA13DRAFT_1728579</name>
</gene>
<dbReference type="SUPFAM" id="SSF57667">
    <property type="entry name" value="beta-beta-alpha zinc fingers"/>
    <property type="match status" value="2"/>
</dbReference>
<evidence type="ECO:0000256" key="4">
    <source>
        <dbReference type="ARBA" id="ARBA00022833"/>
    </source>
</evidence>
<sequence>MPRVERPRKFTCGFQDCKRKFGSESDKQRHQRIHTGEKPYICDYTWKDEVTQEVFYCGKGFPQRTGLKTHMNTHTGKKPHECYKCHQMFADPSSKARHEKERHRTKGTYTCPVKDCPVGIKRRSAFVVHLKDKHGLTKNDVNIDDYAPEIEPKRSREERDKVKRGFRNGTPPDVSGSDRSVQYHHPKSTIALPTAPPIGEYPEVSLHSKYPRVKDEDHEFYGAAHTFHYGGPNDHYLASYHSATSLGVEDVQYVSYEPHYSPGLLHHDAYSVHSTPRAPTPQLVSSSSTDSSPAGMRLSGTVRYSPMLATPQSTSLPIGYVMPMGSRPFTPPPHYFDQPHIHDAAFISHTSKSIYSYSAYDTAPGVPDG</sequence>
<protein>
    <recommendedName>
        <fullName evidence="7">C2H2-type domain-containing protein</fullName>
    </recommendedName>
</protein>
<dbReference type="PANTHER" id="PTHR14003:SF20">
    <property type="entry name" value="FINGER DOMAIN PROTEIN, PUTATIVE (AFU_ORTHOLOGUE AFUA_4G10380)-RELATED"/>
    <property type="match status" value="1"/>
</dbReference>
<evidence type="ECO:0000256" key="6">
    <source>
        <dbReference type="SAM" id="MobiDB-lite"/>
    </source>
</evidence>
<dbReference type="PANTHER" id="PTHR14003">
    <property type="entry name" value="TRANSCRIPTIONAL REPRESSOR PROTEIN YY"/>
    <property type="match status" value="1"/>
</dbReference>
<evidence type="ECO:0000256" key="1">
    <source>
        <dbReference type="ARBA" id="ARBA00022723"/>
    </source>
</evidence>
<dbReference type="GO" id="GO:0008270">
    <property type="term" value="F:zinc ion binding"/>
    <property type="evidence" value="ECO:0007669"/>
    <property type="project" value="UniProtKB-KW"/>
</dbReference>
<proteinExistence type="predicted"/>
<accession>A0A4Y7TNE2</accession>
<feature type="compositionally biased region" description="Basic and acidic residues" evidence="6">
    <location>
        <begin position="150"/>
        <end position="163"/>
    </location>
</feature>
<feature type="region of interest" description="Disordered" evidence="6">
    <location>
        <begin position="148"/>
        <end position="181"/>
    </location>
</feature>
<feature type="domain" description="C2H2-type" evidence="7">
    <location>
        <begin position="40"/>
        <end position="79"/>
    </location>
</feature>
<dbReference type="Proteomes" id="UP000298030">
    <property type="component" value="Unassembled WGS sequence"/>
</dbReference>
<dbReference type="OrthoDB" id="654211at2759"/>
<dbReference type="AlphaFoldDB" id="A0A4Y7TNE2"/>
<dbReference type="GO" id="GO:0005667">
    <property type="term" value="C:transcription regulator complex"/>
    <property type="evidence" value="ECO:0007669"/>
    <property type="project" value="TreeGrafter"/>
</dbReference>
<evidence type="ECO:0000256" key="2">
    <source>
        <dbReference type="ARBA" id="ARBA00022737"/>
    </source>
</evidence>
<dbReference type="GO" id="GO:0000978">
    <property type="term" value="F:RNA polymerase II cis-regulatory region sequence-specific DNA binding"/>
    <property type="evidence" value="ECO:0007669"/>
    <property type="project" value="TreeGrafter"/>
</dbReference>
<evidence type="ECO:0000259" key="7">
    <source>
        <dbReference type="PROSITE" id="PS50157"/>
    </source>
</evidence>
<dbReference type="STRING" id="71717.A0A4Y7TNE2"/>
<reference evidence="8 9" key="1">
    <citation type="journal article" date="2019" name="Nat. Ecol. Evol.">
        <title>Megaphylogeny resolves global patterns of mushroom evolution.</title>
        <authorList>
            <person name="Varga T."/>
            <person name="Krizsan K."/>
            <person name="Foldi C."/>
            <person name="Dima B."/>
            <person name="Sanchez-Garcia M."/>
            <person name="Sanchez-Ramirez S."/>
            <person name="Szollosi G.J."/>
            <person name="Szarkandi J.G."/>
            <person name="Papp V."/>
            <person name="Albert L."/>
            <person name="Andreopoulos W."/>
            <person name="Angelini C."/>
            <person name="Antonin V."/>
            <person name="Barry K.W."/>
            <person name="Bougher N.L."/>
            <person name="Buchanan P."/>
            <person name="Buyck B."/>
            <person name="Bense V."/>
            <person name="Catcheside P."/>
            <person name="Chovatia M."/>
            <person name="Cooper J."/>
            <person name="Damon W."/>
            <person name="Desjardin D."/>
            <person name="Finy P."/>
            <person name="Geml J."/>
            <person name="Haridas S."/>
            <person name="Hughes K."/>
            <person name="Justo A."/>
            <person name="Karasinski D."/>
            <person name="Kautmanova I."/>
            <person name="Kiss B."/>
            <person name="Kocsube S."/>
            <person name="Kotiranta H."/>
            <person name="LaButti K.M."/>
            <person name="Lechner B.E."/>
            <person name="Liimatainen K."/>
            <person name="Lipzen A."/>
            <person name="Lukacs Z."/>
            <person name="Mihaltcheva S."/>
            <person name="Morgado L.N."/>
            <person name="Niskanen T."/>
            <person name="Noordeloos M.E."/>
            <person name="Ohm R.A."/>
            <person name="Ortiz-Santana B."/>
            <person name="Ovrebo C."/>
            <person name="Racz N."/>
            <person name="Riley R."/>
            <person name="Savchenko A."/>
            <person name="Shiryaev A."/>
            <person name="Soop K."/>
            <person name="Spirin V."/>
            <person name="Szebenyi C."/>
            <person name="Tomsovsky M."/>
            <person name="Tulloss R.E."/>
            <person name="Uehling J."/>
            <person name="Grigoriev I.V."/>
            <person name="Vagvolgyi C."/>
            <person name="Papp T."/>
            <person name="Martin F.M."/>
            <person name="Miettinen O."/>
            <person name="Hibbett D.S."/>
            <person name="Nagy L.G."/>
        </authorList>
    </citation>
    <scope>NUCLEOTIDE SEQUENCE [LARGE SCALE GENOMIC DNA]</scope>
    <source>
        <strain evidence="8 9">FP101781</strain>
    </source>
</reference>
<comment type="caution">
    <text evidence="8">The sequence shown here is derived from an EMBL/GenBank/DDBJ whole genome shotgun (WGS) entry which is preliminary data.</text>
</comment>
<dbReference type="InterPro" id="IPR036236">
    <property type="entry name" value="Znf_C2H2_sf"/>
</dbReference>
<dbReference type="Pfam" id="PF00096">
    <property type="entry name" value="zf-C2H2"/>
    <property type="match status" value="1"/>
</dbReference>
<dbReference type="EMBL" id="QPFP01000007">
    <property type="protein sequence ID" value="TEB35727.1"/>
    <property type="molecule type" value="Genomic_DNA"/>
</dbReference>
<dbReference type="GO" id="GO:0000785">
    <property type="term" value="C:chromatin"/>
    <property type="evidence" value="ECO:0007669"/>
    <property type="project" value="TreeGrafter"/>
</dbReference>
<dbReference type="GO" id="GO:0031519">
    <property type="term" value="C:PcG protein complex"/>
    <property type="evidence" value="ECO:0007669"/>
    <property type="project" value="TreeGrafter"/>
</dbReference>
<dbReference type="GO" id="GO:0000981">
    <property type="term" value="F:DNA-binding transcription factor activity, RNA polymerase II-specific"/>
    <property type="evidence" value="ECO:0007669"/>
    <property type="project" value="TreeGrafter"/>
</dbReference>
<keyword evidence="3 5" id="KW-0863">Zinc-finger</keyword>
<organism evidence="8 9">
    <name type="scientific">Coprinellus micaceus</name>
    <name type="common">Glistening ink-cap mushroom</name>
    <name type="synonym">Coprinus micaceus</name>
    <dbReference type="NCBI Taxonomy" id="71717"/>
    <lineage>
        <taxon>Eukaryota</taxon>
        <taxon>Fungi</taxon>
        <taxon>Dikarya</taxon>
        <taxon>Basidiomycota</taxon>
        <taxon>Agaricomycotina</taxon>
        <taxon>Agaricomycetes</taxon>
        <taxon>Agaricomycetidae</taxon>
        <taxon>Agaricales</taxon>
        <taxon>Agaricineae</taxon>
        <taxon>Psathyrellaceae</taxon>
        <taxon>Coprinellus</taxon>
    </lineage>
</organism>
<feature type="region of interest" description="Disordered" evidence="6">
    <location>
        <begin position="275"/>
        <end position="295"/>
    </location>
</feature>
<dbReference type="PROSITE" id="PS00028">
    <property type="entry name" value="ZINC_FINGER_C2H2_1"/>
    <property type="match status" value="3"/>
</dbReference>
<evidence type="ECO:0000313" key="9">
    <source>
        <dbReference type="Proteomes" id="UP000298030"/>
    </source>
</evidence>
<name>A0A4Y7TNE2_COPMI</name>
<evidence type="ECO:0000313" key="8">
    <source>
        <dbReference type="EMBL" id="TEB35727.1"/>
    </source>
</evidence>
<keyword evidence="9" id="KW-1185">Reference proteome</keyword>
<dbReference type="InterPro" id="IPR013087">
    <property type="entry name" value="Znf_C2H2_type"/>
</dbReference>
<keyword evidence="4" id="KW-0862">Zinc</keyword>
<evidence type="ECO:0000256" key="3">
    <source>
        <dbReference type="ARBA" id="ARBA00022771"/>
    </source>
</evidence>
<keyword evidence="2" id="KW-0677">Repeat</keyword>
<feature type="domain" description="C2H2-type" evidence="7">
    <location>
        <begin position="10"/>
        <end position="39"/>
    </location>
</feature>
<dbReference type="Gene3D" id="3.30.160.60">
    <property type="entry name" value="Classic Zinc Finger"/>
    <property type="match status" value="3"/>
</dbReference>